<keyword evidence="4 10" id="KW-0689">Ribosomal protein</keyword>
<evidence type="ECO:0000256" key="6">
    <source>
        <dbReference type="ARBA" id="ARBA00023274"/>
    </source>
</evidence>
<comment type="subcellular location">
    <subcellularLocation>
        <location evidence="1">Mitochondrion</location>
    </subcellularLocation>
</comment>
<evidence type="ECO:0000256" key="8">
    <source>
        <dbReference type="ARBA" id="ARBA00042577"/>
    </source>
</evidence>
<evidence type="ECO:0000256" key="2">
    <source>
        <dbReference type="ARBA" id="ARBA00008560"/>
    </source>
</evidence>
<protein>
    <recommendedName>
        <fullName evidence="7">Large ribosomal subunit protein bL32m</fullName>
    </recommendedName>
    <alternativeName>
        <fullName evidence="8">39S ribosomal protein L32, mitochondrial</fullName>
    </alternativeName>
</protein>
<keyword evidence="5" id="KW-0496">Mitochondrion</keyword>
<dbReference type="InterPro" id="IPR051991">
    <property type="entry name" value="Mitoribosomal_protein_bL32"/>
</dbReference>
<comment type="similarity">
    <text evidence="2">Belongs to the bacterial ribosomal protein bL32 family.</text>
</comment>
<keyword evidence="6" id="KW-0687">Ribonucleoprotein</keyword>
<dbReference type="SUPFAM" id="SSF57829">
    <property type="entry name" value="Zn-binding ribosomal proteins"/>
    <property type="match status" value="1"/>
</dbReference>
<evidence type="ECO:0000313" key="10">
    <source>
        <dbReference type="EMBL" id="ACO09691.1"/>
    </source>
</evidence>
<name>C1BKY8_OSMMO</name>
<proteinExistence type="evidence at transcript level"/>
<dbReference type="AlphaFoldDB" id="C1BKY8"/>
<dbReference type="PANTHER" id="PTHR21026:SF2">
    <property type="entry name" value="LARGE RIBOSOMAL SUBUNIT PROTEIN BL32M"/>
    <property type="match status" value="1"/>
</dbReference>
<evidence type="ECO:0000256" key="1">
    <source>
        <dbReference type="ARBA" id="ARBA00004173"/>
    </source>
</evidence>
<dbReference type="GO" id="GO:0005762">
    <property type="term" value="C:mitochondrial large ribosomal subunit"/>
    <property type="evidence" value="ECO:0007669"/>
    <property type="project" value="TreeGrafter"/>
</dbReference>
<dbReference type="PANTHER" id="PTHR21026">
    <property type="entry name" value="39S RIBOSOMAL PROTEIN L32, MITOCHONDRIAL"/>
    <property type="match status" value="1"/>
</dbReference>
<dbReference type="NCBIfam" id="TIGR01031">
    <property type="entry name" value="rpmF_bact"/>
    <property type="match status" value="1"/>
</dbReference>
<evidence type="ECO:0000256" key="9">
    <source>
        <dbReference type="ARBA" id="ARBA00045766"/>
    </source>
</evidence>
<organism evidence="10">
    <name type="scientific">Osmerus mordax</name>
    <name type="common">Rainbow smelt</name>
    <name type="synonym">Atherina mordax</name>
    <dbReference type="NCBI Taxonomy" id="8014"/>
    <lineage>
        <taxon>Eukaryota</taxon>
        <taxon>Metazoa</taxon>
        <taxon>Chordata</taxon>
        <taxon>Craniata</taxon>
        <taxon>Vertebrata</taxon>
        <taxon>Euteleostomi</taxon>
        <taxon>Actinopterygii</taxon>
        <taxon>Neopterygii</taxon>
        <taxon>Teleostei</taxon>
        <taxon>Stomiati</taxon>
        <taxon>Osmeriformes</taxon>
        <taxon>Osmeridae</taxon>
        <taxon>Osmerus</taxon>
    </lineage>
</organism>
<gene>
    <name evidence="10" type="primary">RM32</name>
</gene>
<accession>C1BKY8</accession>
<keyword evidence="3" id="KW-0809">Transit peptide</keyword>
<comment type="function">
    <text evidence="9">Component of the mitochondrial large ribosomal subunit (mt-LSU). The mitochondrial ribosome (mitoribosome) is a large ribonucleoprotein complex responsible for the synthesis of proteins inside mitochondria.</text>
</comment>
<dbReference type="Pfam" id="PF01783">
    <property type="entry name" value="Ribosomal_L32p"/>
    <property type="match status" value="1"/>
</dbReference>
<evidence type="ECO:0000256" key="7">
    <source>
        <dbReference type="ARBA" id="ARBA00039935"/>
    </source>
</evidence>
<evidence type="ECO:0000256" key="3">
    <source>
        <dbReference type="ARBA" id="ARBA00022946"/>
    </source>
</evidence>
<reference evidence="10" key="1">
    <citation type="submission" date="2009-03" db="EMBL/GenBank/DDBJ databases">
        <title>Osmerus mordax full-length cDNAs.</title>
        <authorList>
            <person name="von Schalburg K."/>
            <person name="Leong J."/>
            <person name="Cooper G."/>
            <person name="Davidson W.S."/>
            <person name="Koop B.F."/>
        </authorList>
    </citation>
    <scope>NUCLEOTIDE SEQUENCE</scope>
    <source>
        <tissue evidence="10">Brain</tissue>
    </source>
</reference>
<dbReference type="EMBL" id="BT075267">
    <property type="protein sequence ID" value="ACO09691.1"/>
    <property type="molecule type" value="mRNA"/>
</dbReference>
<dbReference type="InterPro" id="IPR011332">
    <property type="entry name" value="Ribosomal_zn-bd"/>
</dbReference>
<sequence length="185" mass="21387">MNTTKMINLSGLVNFLSRSLLRLESRLVQATGLDRQLAPALVVQGSSLFPQPLDDEREANELTTEPSFLDNVFWMAAPKKRRTIEINRTRRRDETKLTKVQNNIEPCQECGHLKQKHTLCGFCYEKVRRETAVIRAQIKTMEGKPLNGPALETVVLYENEMPGEADKDKRIVERNRKRPSWFNLY</sequence>
<evidence type="ECO:0000256" key="5">
    <source>
        <dbReference type="ARBA" id="ARBA00023128"/>
    </source>
</evidence>
<dbReference type="InterPro" id="IPR002677">
    <property type="entry name" value="Ribosomal_bL32"/>
</dbReference>
<evidence type="ECO:0000256" key="4">
    <source>
        <dbReference type="ARBA" id="ARBA00022980"/>
    </source>
</evidence>
<dbReference type="GO" id="GO:0003735">
    <property type="term" value="F:structural constituent of ribosome"/>
    <property type="evidence" value="ECO:0007669"/>
    <property type="project" value="InterPro"/>
</dbReference>
<dbReference type="GO" id="GO:0006412">
    <property type="term" value="P:translation"/>
    <property type="evidence" value="ECO:0007669"/>
    <property type="project" value="InterPro"/>
</dbReference>